<reference evidence="2" key="1">
    <citation type="submission" date="2020-06" db="EMBL/GenBank/DDBJ databases">
        <title>Legume-microbial interactions unlock mineral nutrients during tropical forest succession.</title>
        <authorList>
            <person name="Epihov D.Z."/>
        </authorList>
    </citation>
    <scope>NUCLEOTIDE SEQUENCE [LARGE SCALE GENOMIC DNA]</scope>
    <source>
        <strain evidence="2">Pan2503</strain>
    </source>
</reference>
<evidence type="ECO:0000313" key="3">
    <source>
        <dbReference type="Proteomes" id="UP000567293"/>
    </source>
</evidence>
<evidence type="ECO:0000256" key="1">
    <source>
        <dbReference type="SAM" id="MobiDB-lite"/>
    </source>
</evidence>
<proteinExistence type="predicted"/>
<organism evidence="2 3">
    <name type="scientific">Candidatus Acidiferrum panamense</name>
    <dbReference type="NCBI Taxonomy" id="2741543"/>
    <lineage>
        <taxon>Bacteria</taxon>
        <taxon>Pseudomonadati</taxon>
        <taxon>Acidobacteriota</taxon>
        <taxon>Terriglobia</taxon>
        <taxon>Candidatus Acidiferrales</taxon>
        <taxon>Candidatus Acidiferrum</taxon>
    </lineage>
</organism>
<protein>
    <submittedName>
        <fullName evidence="2">Uncharacterized protein</fullName>
    </submittedName>
</protein>
<dbReference type="Proteomes" id="UP000567293">
    <property type="component" value="Unassembled WGS sequence"/>
</dbReference>
<feature type="region of interest" description="Disordered" evidence="1">
    <location>
        <begin position="1"/>
        <end position="50"/>
    </location>
</feature>
<gene>
    <name evidence="2" type="ORF">HRJ53_20025</name>
</gene>
<keyword evidence="3" id="KW-1185">Reference proteome</keyword>
<comment type="caution">
    <text evidence="2">The sequence shown here is derived from an EMBL/GenBank/DDBJ whole genome shotgun (WGS) entry which is preliminary data.</text>
</comment>
<dbReference type="AlphaFoldDB" id="A0A7V8NTK4"/>
<sequence>MSAIPIGISQYAKEKKAQPQAHVPKPPSADHESVNPGLAPTPAPQPEKPKMGLGAALAGLAVLGLASPFLELQDPFHGVIGLVILLVGIRIAWQLTANPKIEILGPFVSKNPAAPAAAP</sequence>
<dbReference type="EMBL" id="JACDQQ010001923">
    <property type="protein sequence ID" value="MBA0087279.1"/>
    <property type="molecule type" value="Genomic_DNA"/>
</dbReference>
<evidence type="ECO:0000313" key="2">
    <source>
        <dbReference type="EMBL" id="MBA0087279.1"/>
    </source>
</evidence>
<accession>A0A7V8NTK4</accession>
<name>A0A7V8NTK4_9BACT</name>